<dbReference type="OrthoDB" id="10455760at2759"/>
<dbReference type="InParanoid" id="F4RVL8"/>
<dbReference type="RefSeq" id="XP_007413093.1">
    <property type="nucleotide sequence ID" value="XM_007413031.1"/>
</dbReference>
<evidence type="ECO:0000313" key="2">
    <source>
        <dbReference type="EMBL" id="EGG03646.1"/>
    </source>
</evidence>
<dbReference type="HOGENOM" id="CLU_421548_0_0_1"/>
<evidence type="ECO:0000313" key="3">
    <source>
        <dbReference type="Proteomes" id="UP000001072"/>
    </source>
</evidence>
<dbReference type="AlphaFoldDB" id="F4RVL8"/>
<protein>
    <submittedName>
        <fullName evidence="2">Uncharacterized protein</fullName>
    </submittedName>
</protein>
<organism evidence="3">
    <name type="scientific">Melampsora larici-populina (strain 98AG31 / pathotype 3-4-7)</name>
    <name type="common">Poplar leaf rust fungus</name>
    <dbReference type="NCBI Taxonomy" id="747676"/>
    <lineage>
        <taxon>Eukaryota</taxon>
        <taxon>Fungi</taxon>
        <taxon>Dikarya</taxon>
        <taxon>Basidiomycota</taxon>
        <taxon>Pucciniomycotina</taxon>
        <taxon>Pucciniomycetes</taxon>
        <taxon>Pucciniales</taxon>
        <taxon>Melampsoraceae</taxon>
        <taxon>Melampsora</taxon>
    </lineage>
</organism>
<reference evidence="3" key="1">
    <citation type="journal article" date="2011" name="Proc. Natl. Acad. Sci. U.S.A.">
        <title>Obligate biotrophy features unraveled by the genomic analysis of rust fungi.</title>
        <authorList>
            <person name="Duplessis S."/>
            <person name="Cuomo C.A."/>
            <person name="Lin Y.-C."/>
            <person name="Aerts A."/>
            <person name="Tisserant E."/>
            <person name="Veneault-Fourrey C."/>
            <person name="Joly D.L."/>
            <person name="Hacquard S."/>
            <person name="Amselem J."/>
            <person name="Cantarel B.L."/>
            <person name="Chiu R."/>
            <person name="Coutinho P.M."/>
            <person name="Feau N."/>
            <person name="Field M."/>
            <person name="Frey P."/>
            <person name="Gelhaye E."/>
            <person name="Goldberg J."/>
            <person name="Grabherr M.G."/>
            <person name="Kodira C.D."/>
            <person name="Kohler A."/>
            <person name="Kuees U."/>
            <person name="Lindquist E.A."/>
            <person name="Lucas S.M."/>
            <person name="Mago R."/>
            <person name="Mauceli E."/>
            <person name="Morin E."/>
            <person name="Murat C."/>
            <person name="Pangilinan J.L."/>
            <person name="Park R."/>
            <person name="Pearson M."/>
            <person name="Quesneville H."/>
            <person name="Rouhier N."/>
            <person name="Sakthikumar S."/>
            <person name="Salamov A.A."/>
            <person name="Schmutz J."/>
            <person name="Selles B."/>
            <person name="Shapiro H."/>
            <person name="Tanguay P."/>
            <person name="Tuskan G.A."/>
            <person name="Henrissat B."/>
            <person name="Van de Peer Y."/>
            <person name="Rouze P."/>
            <person name="Ellis J.G."/>
            <person name="Dodds P.N."/>
            <person name="Schein J.E."/>
            <person name="Zhong S."/>
            <person name="Hamelin R.C."/>
            <person name="Grigoriev I.V."/>
            <person name="Szabo L.J."/>
            <person name="Martin F."/>
        </authorList>
    </citation>
    <scope>NUCLEOTIDE SEQUENCE [LARGE SCALE GENOMIC DNA]</scope>
    <source>
        <strain evidence="3">98AG31 / pathotype 3-4-7</strain>
    </source>
</reference>
<feature type="compositionally biased region" description="Low complexity" evidence="1">
    <location>
        <begin position="235"/>
        <end position="249"/>
    </location>
</feature>
<evidence type="ECO:0000256" key="1">
    <source>
        <dbReference type="SAM" id="MobiDB-lite"/>
    </source>
</evidence>
<feature type="compositionally biased region" description="Polar residues" evidence="1">
    <location>
        <begin position="158"/>
        <end position="178"/>
    </location>
</feature>
<keyword evidence="3" id="KW-1185">Reference proteome</keyword>
<dbReference type="VEuPathDB" id="FungiDB:MELLADRAFT_90078"/>
<feature type="compositionally biased region" description="Polar residues" evidence="1">
    <location>
        <begin position="188"/>
        <end position="202"/>
    </location>
</feature>
<dbReference type="KEGG" id="mlr:MELLADRAFT_90078"/>
<feature type="compositionally biased region" description="Polar residues" evidence="1">
    <location>
        <begin position="131"/>
        <end position="144"/>
    </location>
</feature>
<dbReference type="GeneID" id="18935439"/>
<gene>
    <name evidence="2" type="ORF">MELLADRAFT_90078</name>
</gene>
<proteinExistence type="predicted"/>
<accession>F4RVL8</accession>
<dbReference type="Proteomes" id="UP000001072">
    <property type="component" value="Unassembled WGS sequence"/>
</dbReference>
<feature type="region of interest" description="Disordered" evidence="1">
    <location>
        <begin position="110"/>
        <end position="270"/>
    </location>
</feature>
<sequence>MDTSLNRSNRIYHDLEYLYKDSSLKAFQLLNHYQPHKTRIYKFVPCLIISIKLFDNTRADLKLVQIPFNLPIQSYLSIAPLLDLSLSSVNIRRFELNHLPLLQLFTSSNQEKKHPAQMAPSTPASRRGSALKNSGSSRKNSPHVTPSGHLPRKVARLSASTSSNTMAVDEPTTSSQPTLMDDEPMGPPNTQITASSAEDPSQATTVPADPPVDPPTSSVSVANPSKRPLPSSDLSETGSDSDSTASSDDGISEDEIEQPAPPTSAPVVPRVIDDKVEITGGTLPTIQGIPIVEKPYPSPGHLILRTPNPAEDTAKYALAPTSNLPYEVRLWWNHYHPDFVTSADNQLWAMVVLLGDFKRQLAPFEVISELLSPYVNHVSQVVGPGNNRFFVVRFRSSTTRTRLTRKQDQFERGVFVQQSGSVKSAVLLYGLDHVSTSTPRMSSLLLQVTGLPFHLHHRVIMKEVYGSLWSQPANDHLSIIEIRELSSRPLFTYQGGRVFEVVFKPEAIPRWFRHLSLKDKYLPMAGWDARGRQTPRTFNSHWKYLPSCPNCMASAPDAGHRPFCGYITIRDALWLRHTLNRSSSAPSTSGVTPTPQVTITTVSENLVPTTIERLGSFTRQT</sequence>
<name>F4RVL8_MELLP</name>
<dbReference type="EMBL" id="GL883123">
    <property type="protein sequence ID" value="EGG03646.1"/>
    <property type="molecule type" value="Genomic_DNA"/>
</dbReference>